<dbReference type="AlphaFoldDB" id="F8P6Z3"/>
<reference evidence="1" key="1">
    <citation type="submission" date="2011-04" db="EMBL/GenBank/DDBJ databases">
        <title>Evolution of plant cell wall degrading machinery underlies the functional diversity of forest fungi.</title>
        <authorList>
            <consortium name="US DOE Joint Genome Institute (JGI-PGF)"/>
            <person name="Eastwood D.C."/>
            <person name="Floudas D."/>
            <person name="Binder M."/>
            <person name="Majcherczyk A."/>
            <person name="Schneider P."/>
            <person name="Aerts A."/>
            <person name="Asiegbu F.O."/>
            <person name="Baker S.E."/>
            <person name="Barry K."/>
            <person name="Bendiksby M."/>
            <person name="Blumentritt M."/>
            <person name="Coutinho P.M."/>
            <person name="Cullen D."/>
            <person name="Cullen D."/>
            <person name="Gathman A."/>
            <person name="Goodell B."/>
            <person name="Henrissat B."/>
            <person name="Ihrmark K."/>
            <person name="Kauserud H."/>
            <person name="Kohler A."/>
            <person name="LaButti K."/>
            <person name="Lapidus A."/>
            <person name="Lavin J.L."/>
            <person name="Lee Y.-H."/>
            <person name="Lindquist E."/>
            <person name="Lilly W."/>
            <person name="Lucas S."/>
            <person name="Morin E."/>
            <person name="Murat C."/>
            <person name="Oguiza J.A."/>
            <person name="Park J."/>
            <person name="Pisabarro A.G."/>
            <person name="Riley R."/>
            <person name="Rosling A."/>
            <person name="Salamov A."/>
            <person name="Schmidt O."/>
            <person name="Schmutz J."/>
            <person name="Skrede I."/>
            <person name="Stenlid J."/>
            <person name="Wiebenga A."/>
            <person name="Xie X."/>
            <person name="Kues U."/>
            <person name="Hibbett D.S."/>
            <person name="Hoffmeister D."/>
            <person name="Hogberg N."/>
            <person name="Martin F."/>
            <person name="Grigoriev I.V."/>
            <person name="Watkinson S.C."/>
        </authorList>
    </citation>
    <scope>NUCLEOTIDE SEQUENCE</scope>
    <source>
        <strain evidence="1">S7.9</strain>
    </source>
</reference>
<feature type="non-terminal residue" evidence="1">
    <location>
        <position position="164"/>
    </location>
</feature>
<protein>
    <submittedName>
        <fullName evidence="1">Uncharacterized protein</fullName>
    </submittedName>
</protein>
<sequence>MRLFIISAVEKILDFYKVKPNGEKKDNGRYTPALAARFIAYLHVSHGPCRRIWYVTTSTPKVHSLALQQAFRTLFMVRPAHVASQDIPRWAIEVVSCLPHTLRSPCFSYALLTKPPEKRYCDDLGESVLTKVSGDSYSVNLARTMVIFVFLALMSTVTMYKDQI</sequence>
<dbReference type="KEGG" id="sla:SERLADRAFT_476114"/>
<accession>F8P6Z3</accession>
<evidence type="ECO:0000313" key="1">
    <source>
        <dbReference type="EMBL" id="EGO21209.1"/>
    </source>
</evidence>
<dbReference type="RefSeq" id="XP_007322166.1">
    <property type="nucleotide sequence ID" value="XM_007322104.1"/>
</dbReference>
<dbReference type="Proteomes" id="UP000008064">
    <property type="component" value="Unassembled WGS sequence"/>
</dbReference>
<name>F8P6Z3_SERL9</name>
<dbReference type="HOGENOM" id="CLU_1622998_0_0_1"/>
<proteinExistence type="predicted"/>
<dbReference type="GeneID" id="18820748"/>
<organism>
    <name type="scientific">Serpula lacrymans var. lacrymans (strain S7.9)</name>
    <name type="common">Dry rot fungus</name>
    <dbReference type="NCBI Taxonomy" id="578457"/>
    <lineage>
        <taxon>Eukaryota</taxon>
        <taxon>Fungi</taxon>
        <taxon>Dikarya</taxon>
        <taxon>Basidiomycota</taxon>
        <taxon>Agaricomycotina</taxon>
        <taxon>Agaricomycetes</taxon>
        <taxon>Agaricomycetidae</taxon>
        <taxon>Boletales</taxon>
        <taxon>Coniophorineae</taxon>
        <taxon>Serpulaceae</taxon>
        <taxon>Serpula</taxon>
    </lineage>
</organism>
<gene>
    <name evidence="1" type="ORF">SERLADRAFT_476114</name>
</gene>
<dbReference type="EMBL" id="GL945439">
    <property type="protein sequence ID" value="EGO21209.1"/>
    <property type="molecule type" value="Genomic_DNA"/>
</dbReference>